<gene>
    <name evidence="7" type="ORF">O0S08_42440</name>
</gene>
<dbReference type="GO" id="GO:0003934">
    <property type="term" value="F:GTP cyclohydrolase I activity"/>
    <property type="evidence" value="ECO:0007669"/>
    <property type="project" value="UniProtKB-EC"/>
</dbReference>
<comment type="catalytic activity">
    <reaction evidence="1">
        <text>GTP + H2O = 7,8-dihydroneopterin 3'-triphosphate + formate + H(+)</text>
        <dbReference type="Rhea" id="RHEA:17473"/>
        <dbReference type="ChEBI" id="CHEBI:15377"/>
        <dbReference type="ChEBI" id="CHEBI:15378"/>
        <dbReference type="ChEBI" id="CHEBI:15740"/>
        <dbReference type="ChEBI" id="CHEBI:37565"/>
        <dbReference type="ChEBI" id="CHEBI:58462"/>
        <dbReference type="EC" id="3.5.4.16"/>
    </reaction>
</comment>
<dbReference type="InterPro" id="IPR043134">
    <property type="entry name" value="GTP-CH-I_N"/>
</dbReference>
<evidence type="ECO:0000256" key="4">
    <source>
        <dbReference type="ARBA" id="ARBA00022563"/>
    </source>
</evidence>
<dbReference type="Gene3D" id="1.10.286.10">
    <property type="match status" value="1"/>
</dbReference>
<keyword evidence="8" id="KW-1185">Reference proteome</keyword>
<accession>A0ABY7H0W0</accession>
<dbReference type="Proteomes" id="UP001164459">
    <property type="component" value="Chromosome"/>
</dbReference>
<dbReference type="Pfam" id="PF01227">
    <property type="entry name" value="GTP_cyclohydroI"/>
    <property type="match status" value="1"/>
</dbReference>
<dbReference type="InterPro" id="IPR043133">
    <property type="entry name" value="GTP-CH-I_C/QueF"/>
</dbReference>
<organism evidence="7 8">
    <name type="scientific">Nannocystis punicea</name>
    <dbReference type="NCBI Taxonomy" id="2995304"/>
    <lineage>
        <taxon>Bacteria</taxon>
        <taxon>Pseudomonadati</taxon>
        <taxon>Myxococcota</taxon>
        <taxon>Polyangia</taxon>
        <taxon>Nannocystales</taxon>
        <taxon>Nannocystaceae</taxon>
        <taxon>Nannocystis</taxon>
    </lineage>
</organism>
<feature type="domain" description="GTP cyclohydrolase I" evidence="6">
    <location>
        <begin position="20"/>
        <end position="193"/>
    </location>
</feature>
<evidence type="ECO:0000256" key="5">
    <source>
        <dbReference type="ARBA" id="ARBA00022801"/>
    </source>
</evidence>
<comment type="pathway">
    <text evidence="2">Cofactor biosynthesis; 7,8-dihydroneopterin triphosphate biosynthesis; 7,8-dihydroneopterin triphosphate from GTP: step 1/1.</text>
</comment>
<dbReference type="EMBL" id="CP114040">
    <property type="protein sequence ID" value="WAS92877.1"/>
    <property type="molecule type" value="Genomic_DNA"/>
</dbReference>
<dbReference type="Gene3D" id="3.30.1130.10">
    <property type="match status" value="1"/>
</dbReference>
<keyword evidence="5 7" id="KW-0378">Hydrolase</keyword>
<evidence type="ECO:0000256" key="1">
    <source>
        <dbReference type="ARBA" id="ARBA00001052"/>
    </source>
</evidence>
<dbReference type="InterPro" id="IPR020602">
    <property type="entry name" value="GTP_CycHdrlase_I_dom"/>
</dbReference>
<dbReference type="PANTHER" id="PTHR11109:SF7">
    <property type="entry name" value="GTP CYCLOHYDROLASE 1"/>
    <property type="match status" value="1"/>
</dbReference>
<dbReference type="RefSeq" id="WP_269035232.1">
    <property type="nucleotide sequence ID" value="NZ_CP114040.1"/>
</dbReference>
<dbReference type="EC" id="3.5.4.16" evidence="3"/>
<evidence type="ECO:0000256" key="3">
    <source>
        <dbReference type="ARBA" id="ARBA00012715"/>
    </source>
</evidence>
<dbReference type="SUPFAM" id="SSF55620">
    <property type="entry name" value="Tetrahydrobiopterin biosynthesis enzymes-like"/>
    <property type="match status" value="1"/>
</dbReference>
<reference evidence="7" key="1">
    <citation type="submission" date="2022-11" db="EMBL/GenBank/DDBJ databases">
        <title>Minimal conservation of predation-associated metabolite biosynthetic gene clusters underscores biosynthetic potential of Myxococcota including descriptions for ten novel species: Archangium lansinium sp. nov., Myxococcus landrumus sp. nov., Nannocystis bai.</title>
        <authorList>
            <person name="Ahearne A."/>
            <person name="Stevens C."/>
            <person name="Dowd S."/>
        </authorList>
    </citation>
    <scope>NUCLEOTIDE SEQUENCE</scope>
    <source>
        <strain evidence="7">Fl3</strain>
    </source>
</reference>
<keyword evidence="4" id="KW-0554">One-carbon metabolism</keyword>
<protein>
    <recommendedName>
        <fullName evidence="3">GTP cyclohydrolase I</fullName>
        <ecNumber evidence="3">3.5.4.16</ecNumber>
    </recommendedName>
</protein>
<dbReference type="PANTHER" id="PTHR11109">
    <property type="entry name" value="GTP CYCLOHYDROLASE I"/>
    <property type="match status" value="1"/>
</dbReference>
<sequence length="194" mass="20958">MASSKRAEQEPAIDRRIALEQAITALLEACGLDLRHKDFTSTPSRVARVWSQEFLSGFDMDPAKILGDPVEGEGESALVVVRGIPFHGLCPHHLLPYTGTATVAYLPDTKLAGFGRLADLVACFTRRLTLQERACNDVVDALVEHLGARGAGCVMRGRHTCLSIPDNKHGAEVVTSSVRGELSARPDLQAQLFA</sequence>
<evidence type="ECO:0000256" key="2">
    <source>
        <dbReference type="ARBA" id="ARBA00005080"/>
    </source>
</evidence>
<proteinExistence type="predicted"/>
<name>A0ABY7H0W0_9BACT</name>
<evidence type="ECO:0000259" key="6">
    <source>
        <dbReference type="Pfam" id="PF01227"/>
    </source>
</evidence>
<evidence type="ECO:0000313" key="7">
    <source>
        <dbReference type="EMBL" id="WAS92877.1"/>
    </source>
</evidence>
<dbReference type="InterPro" id="IPR001474">
    <property type="entry name" value="GTP_CycHdrlase_I"/>
</dbReference>
<evidence type="ECO:0000313" key="8">
    <source>
        <dbReference type="Proteomes" id="UP001164459"/>
    </source>
</evidence>